<comment type="caution">
    <text evidence="1">The sequence shown here is derived from an EMBL/GenBank/DDBJ whole genome shotgun (WGS) entry which is preliminary data.</text>
</comment>
<protein>
    <submittedName>
        <fullName evidence="1">Uncharacterized protein</fullName>
    </submittedName>
</protein>
<feature type="non-terminal residue" evidence="1">
    <location>
        <position position="57"/>
    </location>
</feature>
<reference evidence="1 2" key="1">
    <citation type="journal article" date="2020" name="Front. Microbiol.">
        <title>Single-cell genomics of novel Actinobacteria with the Wood-Ljungdahl pathway discovered in a serpentinizing system.</title>
        <authorList>
            <person name="Merino N."/>
            <person name="Kawai M."/>
            <person name="Boyd E.S."/>
            <person name="Colman D.R."/>
            <person name="McGlynn S.E."/>
            <person name="Nealson K.H."/>
            <person name="Kurokawa K."/>
            <person name="Hongoh Y."/>
        </authorList>
    </citation>
    <scope>NUCLEOTIDE SEQUENCE [LARGE SCALE GENOMIC DNA]</scope>
    <source>
        <strain evidence="1 2">S42</strain>
    </source>
</reference>
<organism evidence="1 2">
    <name type="scientific">Candidatus Hakubella thermalkaliphila</name>
    <dbReference type="NCBI Taxonomy" id="2754717"/>
    <lineage>
        <taxon>Bacteria</taxon>
        <taxon>Bacillati</taxon>
        <taxon>Actinomycetota</taxon>
        <taxon>Actinomycetota incertae sedis</taxon>
        <taxon>Candidatus Hakubellales</taxon>
        <taxon>Candidatus Hakubellaceae</taxon>
        <taxon>Candidatus Hakubella</taxon>
    </lineage>
</organism>
<gene>
    <name evidence="1" type="ORF">HKBW3S42_01527</name>
</gene>
<evidence type="ECO:0000313" key="1">
    <source>
        <dbReference type="EMBL" id="GFP33204.1"/>
    </source>
</evidence>
<name>A0A6V8PN48_9ACTN</name>
<sequence length="57" mass="6562">MNFQPVEIKDQGFSKHQLKKVKAFSAEEYGQPYKEVKKRYWLLLVHSPVVLLGSGLA</sequence>
<evidence type="ECO:0000313" key="2">
    <source>
        <dbReference type="Proteomes" id="UP000568877"/>
    </source>
</evidence>
<dbReference type="AlphaFoldDB" id="A0A6V8PN48"/>
<proteinExistence type="predicted"/>
<dbReference type="Proteomes" id="UP000568877">
    <property type="component" value="Unassembled WGS sequence"/>
</dbReference>
<accession>A0A6V8PN48</accession>
<dbReference type="EMBL" id="BLSA01000326">
    <property type="protein sequence ID" value="GFP33204.1"/>
    <property type="molecule type" value="Genomic_DNA"/>
</dbReference>